<protein>
    <submittedName>
        <fullName evidence="6">ABC transporter substrate-binding protein</fullName>
    </submittedName>
</protein>
<dbReference type="InterPro" id="IPR028081">
    <property type="entry name" value="Leu-bd"/>
</dbReference>
<dbReference type="Gene3D" id="3.40.50.2300">
    <property type="match status" value="2"/>
</dbReference>
<evidence type="ECO:0000256" key="3">
    <source>
        <dbReference type="ARBA" id="ARBA00022970"/>
    </source>
</evidence>
<dbReference type="Pfam" id="PF13458">
    <property type="entry name" value="Peripla_BP_6"/>
    <property type="match status" value="1"/>
</dbReference>
<name>A0A0J8AZ52_9SPHN</name>
<keyword evidence="3" id="KW-0029">Amino-acid transport</keyword>
<dbReference type="Proteomes" id="UP000052268">
    <property type="component" value="Unassembled WGS sequence"/>
</dbReference>
<keyword evidence="7" id="KW-1185">Reference proteome</keyword>
<dbReference type="AlphaFoldDB" id="A0A0J8AZ52"/>
<keyword evidence="3" id="KW-0813">Transport</keyword>
<comment type="similarity">
    <text evidence="1">Belongs to the leucine-binding protein family.</text>
</comment>
<organism evidence="6 7">
    <name type="scientific">Novosphingobium barchaimii LL02</name>
    <dbReference type="NCBI Taxonomy" id="1114963"/>
    <lineage>
        <taxon>Bacteria</taxon>
        <taxon>Pseudomonadati</taxon>
        <taxon>Pseudomonadota</taxon>
        <taxon>Alphaproteobacteria</taxon>
        <taxon>Sphingomonadales</taxon>
        <taxon>Sphingomonadaceae</taxon>
        <taxon>Novosphingobium</taxon>
    </lineage>
</organism>
<comment type="caution">
    <text evidence="6">The sequence shown here is derived from an EMBL/GenBank/DDBJ whole genome shotgun (WGS) entry which is preliminary data.</text>
</comment>
<dbReference type="CDD" id="cd06339">
    <property type="entry name" value="PBP1_YraM_LppC_lipoprotein-like"/>
    <property type="match status" value="1"/>
</dbReference>
<dbReference type="InterPro" id="IPR006311">
    <property type="entry name" value="TAT_signal"/>
</dbReference>
<feature type="signal peptide" evidence="4">
    <location>
        <begin position="1"/>
        <end position="32"/>
    </location>
</feature>
<dbReference type="PROSITE" id="PS51318">
    <property type="entry name" value="TAT"/>
    <property type="match status" value="1"/>
</dbReference>
<evidence type="ECO:0000256" key="2">
    <source>
        <dbReference type="ARBA" id="ARBA00022729"/>
    </source>
</evidence>
<dbReference type="SUPFAM" id="SSF53822">
    <property type="entry name" value="Periplasmic binding protein-like I"/>
    <property type="match status" value="1"/>
</dbReference>
<reference evidence="6 7" key="1">
    <citation type="journal article" date="2015" name="G3 (Bethesda)">
        <title>Insights into Ongoing Evolution of the Hexachlorocyclohexane Catabolic Pathway from Comparative Genomics of Ten Sphingomonadaceae Strains.</title>
        <authorList>
            <person name="Pearce S.L."/>
            <person name="Oakeshott J.G."/>
            <person name="Pandey G."/>
        </authorList>
    </citation>
    <scope>NUCLEOTIDE SEQUENCE [LARGE SCALE GENOMIC DNA]</scope>
    <source>
        <strain evidence="6 7">LL02</strain>
    </source>
</reference>
<sequence length="398" mass="41472">MFDKGQDRRINRRNLLAAAAMAVLAGCAVVPKAPTSTAPPPPPPTRPTQSDIPVDTERHRVALLVPVTGANAGVGQSIANAANMALLDTSAKNLRVTTYDTSANAAEAARKAVADGNQLILGPLLADDIPAISAVARAAKVPVISFSNDEKAANKDVFIMGNLPGQSVTRTVEYARAQGISTFAALVPRGDYGDRTSSALLGAVRAGGGSVIALEPYERSAASIASAAQRVKAKGGFDALLIADSGSLSARAATAFKGPVKVGGSTVRVLGTELWSGERELTTTPALAGAWFATVSDQRFGQFSKSYRARFGGQPFRIATLGYDAVLLTLRVARDWKPGSRFPAEALRDTKAFPGGFLGVDGAFRFTRGGLVERALEVREVQTGAVKVISPAPVKFGE</sequence>
<evidence type="ECO:0000256" key="4">
    <source>
        <dbReference type="SAM" id="SignalP"/>
    </source>
</evidence>
<dbReference type="OrthoDB" id="7210494at2"/>
<gene>
    <name evidence="6" type="ORF">V474_09575</name>
</gene>
<proteinExistence type="inferred from homology"/>
<dbReference type="InterPro" id="IPR028082">
    <property type="entry name" value="Peripla_BP_I"/>
</dbReference>
<evidence type="ECO:0000256" key="1">
    <source>
        <dbReference type="ARBA" id="ARBA00010062"/>
    </source>
</evidence>
<feature type="chain" id="PRO_5005294006" evidence="4">
    <location>
        <begin position="33"/>
        <end position="398"/>
    </location>
</feature>
<dbReference type="PATRIC" id="fig|1114963.3.peg.817"/>
<dbReference type="PANTHER" id="PTHR30483:SF6">
    <property type="entry name" value="PERIPLASMIC BINDING PROTEIN OF ABC TRANSPORTER FOR NATURAL AMINO ACIDS"/>
    <property type="match status" value="1"/>
</dbReference>
<dbReference type="EMBL" id="JACU01000002">
    <property type="protein sequence ID" value="KMS59445.1"/>
    <property type="molecule type" value="Genomic_DNA"/>
</dbReference>
<dbReference type="GO" id="GO:0006865">
    <property type="term" value="P:amino acid transport"/>
    <property type="evidence" value="ECO:0007669"/>
    <property type="project" value="UniProtKB-KW"/>
</dbReference>
<dbReference type="InterPro" id="IPR051010">
    <property type="entry name" value="BCAA_transport"/>
</dbReference>
<evidence type="ECO:0000259" key="5">
    <source>
        <dbReference type="Pfam" id="PF13458"/>
    </source>
</evidence>
<feature type="domain" description="Leucine-binding protein" evidence="5">
    <location>
        <begin position="60"/>
        <end position="382"/>
    </location>
</feature>
<accession>A0A0J8AZ52</accession>
<evidence type="ECO:0000313" key="6">
    <source>
        <dbReference type="EMBL" id="KMS59445.1"/>
    </source>
</evidence>
<dbReference type="RefSeq" id="WP_059150208.1">
    <property type="nucleotide sequence ID" value="NZ_KQ130452.1"/>
</dbReference>
<dbReference type="PROSITE" id="PS51257">
    <property type="entry name" value="PROKAR_LIPOPROTEIN"/>
    <property type="match status" value="1"/>
</dbReference>
<evidence type="ECO:0000313" key="7">
    <source>
        <dbReference type="Proteomes" id="UP000052268"/>
    </source>
</evidence>
<dbReference type="PANTHER" id="PTHR30483">
    <property type="entry name" value="LEUCINE-SPECIFIC-BINDING PROTEIN"/>
    <property type="match status" value="1"/>
</dbReference>
<keyword evidence="2 4" id="KW-0732">Signal</keyword>